<evidence type="ECO:0008006" key="3">
    <source>
        <dbReference type="Google" id="ProtNLM"/>
    </source>
</evidence>
<comment type="caution">
    <text evidence="1">The sequence shown here is derived from an EMBL/GenBank/DDBJ whole genome shotgun (WGS) entry which is preliminary data.</text>
</comment>
<dbReference type="EMBL" id="JAABNR010000004">
    <property type="protein sequence ID" value="NBZ86939.1"/>
    <property type="molecule type" value="Genomic_DNA"/>
</dbReference>
<reference evidence="1" key="1">
    <citation type="submission" date="2020-01" db="EMBL/GenBank/DDBJ databases">
        <authorList>
            <person name="Chen W.-M."/>
        </authorList>
    </citation>
    <scope>NUCLEOTIDE SEQUENCE</scope>
    <source>
        <strain evidence="1">CYK-10</strain>
    </source>
</reference>
<evidence type="ECO:0000313" key="1">
    <source>
        <dbReference type="EMBL" id="NBZ86939.1"/>
    </source>
</evidence>
<proteinExistence type="predicted"/>
<protein>
    <recommendedName>
        <fullName evidence="3">Phosphomannomutase</fullName>
    </recommendedName>
</protein>
<keyword evidence="2" id="KW-1185">Reference proteome</keyword>
<organism evidence="1 2">
    <name type="scientific">Stagnihabitans tardus</name>
    <dbReference type="NCBI Taxonomy" id="2699202"/>
    <lineage>
        <taxon>Bacteria</taxon>
        <taxon>Pseudomonadati</taxon>
        <taxon>Pseudomonadota</taxon>
        <taxon>Alphaproteobacteria</taxon>
        <taxon>Rhodobacterales</taxon>
        <taxon>Paracoccaceae</taxon>
        <taxon>Stagnihabitans</taxon>
    </lineage>
</organism>
<gene>
    <name evidence="1" type="ORF">GV832_05045</name>
</gene>
<dbReference type="AlphaFoldDB" id="A0AAE4YAY3"/>
<evidence type="ECO:0000313" key="2">
    <source>
        <dbReference type="Proteomes" id="UP001193501"/>
    </source>
</evidence>
<name>A0AAE4YAY3_9RHOB</name>
<dbReference type="RefSeq" id="WP_168773755.1">
    <property type="nucleotide sequence ID" value="NZ_JAABNR010000004.1"/>
</dbReference>
<sequence>MFTIEHEFDHTAITLIDEGEEPRAEDAVILAFEDCVVVEQIDPMLDEPVRVTFSLSQIRDLMAALNLPEGVYPKK</sequence>
<accession>A0AAE4YAY3</accession>
<dbReference type="Proteomes" id="UP001193501">
    <property type="component" value="Unassembled WGS sequence"/>
</dbReference>